<accession>A0A0D0C6U4</accession>
<dbReference type="Proteomes" id="UP000053593">
    <property type="component" value="Unassembled WGS sequence"/>
</dbReference>
<gene>
    <name evidence="1" type="ORF">GYMLUDRAFT_250266</name>
</gene>
<proteinExistence type="predicted"/>
<protein>
    <submittedName>
        <fullName evidence="1">Uncharacterized protein</fullName>
    </submittedName>
</protein>
<organism evidence="1 2">
    <name type="scientific">Collybiopsis luxurians FD-317 M1</name>
    <dbReference type="NCBI Taxonomy" id="944289"/>
    <lineage>
        <taxon>Eukaryota</taxon>
        <taxon>Fungi</taxon>
        <taxon>Dikarya</taxon>
        <taxon>Basidiomycota</taxon>
        <taxon>Agaricomycotina</taxon>
        <taxon>Agaricomycetes</taxon>
        <taxon>Agaricomycetidae</taxon>
        <taxon>Agaricales</taxon>
        <taxon>Marasmiineae</taxon>
        <taxon>Omphalotaceae</taxon>
        <taxon>Collybiopsis</taxon>
        <taxon>Collybiopsis luxurians</taxon>
    </lineage>
</organism>
<evidence type="ECO:0000313" key="1">
    <source>
        <dbReference type="EMBL" id="KIK53562.1"/>
    </source>
</evidence>
<name>A0A0D0C6U4_9AGAR</name>
<reference evidence="1 2" key="1">
    <citation type="submission" date="2014-04" db="EMBL/GenBank/DDBJ databases">
        <title>Evolutionary Origins and Diversification of the Mycorrhizal Mutualists.</title>
        <authorList>
            <consortium name="DOE Joint Genome Institute"/>
            <consortium name="Mycorrhizal Genomics Consortium"/>
            <person name="Kohler A."/>
            <person name="Kuo A."/>
            <person name="Nagy L.G."/>
            <person name="Floudas D."/>
            <person name="Copeland A."/>
            <person name="Barry K.W."/>
            <person name="Cichocki N."/>
            <person name="Veneault-Fourrey C."/>
            <person name="LaButti K."/>
            <person name="Lindquist E.A."/>
            <person name="Lipzen A."/>
            <person name="Lundell T."/>
            <person name="Morin E."/>
            <person name="Murat C."/>
            <person name="Riley R."/>
            <person name="Ohm R."/>
            <person name="Sun H."/>
            <person name="Tunlid A."/>
            <person name="Henrissat B."/>
            <person name="Grigoriev I.V."/>
            <person name="Hibbett D.S."/>
            <person name="Martin F."/>
        </authorList>
    </citation>
    <scope>NUCLEOTIDE SEQUENCE [LARGE SCALE GENOMIC DNA]</scope>
    <source>
        <strain evidence="1 2">FD-317 M1</strain>
    </source>
</reference>
<sequence length="235" mass="26242">MSLVGQWRKDSPSASPGLMACISLAQLKPLSILGYGLSDDGMFRGKKNKRPYDASALAPGLQFTSTTIVTAGPLYPLLLLRNHAFWYHLTQSGGLASPISSHKIGAFIITCLFQRSRFLLKPLVILRQVILRRRNMFDFSCLCIQHFYPEFNADPSTLLSSTIRALVVSAQYPPRLRYIHIIHEIPLILQRPFLSSAYSGIGRKSYLLNALFYRQSCAPCDPVFQALPPIDLDVG</sequence>
<keyword evidence="2" id="KW-1185">Reference proteome</keyword>
<dbReference type="EMBL" id="KN834827">
    <property type="protein sequence ID" value="KIK53562.1"/>
    <property type="molecule type" value="Genomic_DNA"/>
</dbReference>
<dbReference type="HOGENOM" id="CLU_1180339_0_0_1"/>
<dbReference type="AlphaFoldDB" id="A0A0D0C6U4"/>
<evidence type="ECO:0000313" key="2">
    <source>
        <dbReference type="Proteomes" id="UP000053593"/>
    </source>
</evidence>